<dbReference type="PROSITE" id="PS51352">
    <property type="entry name" value="THIOREDOXIN_2"/>
    <property type="match status" value="1"/>
</dbReference>
<dbReference type="PANTHER" id="PTHR42852:SF6">
    <property type="entry name" value="THIOL:DISULFIDE INTERCHANGE PROTEIN DSBE"/>
    <property type="match status" value="1"/>
</dbReference>
<name>A0A7G5XKH9_9BACT</name>
<evidence type="ECO:0000256" key="4">
    <source>
        <dbReference type="ARBA" id="ARBA00023284"/>
    </source>
</evidence>
<dbReference type="Pfam" id="PF00578">
    <property type="entry name" value="AhpC-TSA"/>
    <property type="match status" value="1"/>
</dbReference>
<dbReference type="Gene3D" id="3.40.30.10">
    <property type="entry name" value="Glutaredoxin"/>
    <property type="match status" value="1"/>
</dbReference>
<dbReference type="Pfam" id="PF14289">
    <property type="entry name" value="DUF4369"/>
    <property type="match status" value="1"/>
</dbReference>
<sequence>MKKHFIMYVLLLTAIAVKAQEKFVIKGTLRGVKEPSRVVLQYHNGNEMILDSVAVKKGRFELKGDVRHPVKAIITLKFLKDDVLPMTIERYINADKQDFFLDKGTIAVTGTNDIKTAIINGGATQKDYRQLLSRLKPLEDEMRPVSENVRKLLKEKKDSAAKEFYPKLRGIRTEMNKTEDAFIAEYPDSYVSFDLVKRKASIIEPKTFEPFFNTLSERIRSSEEGKELANKLAIAKNTAIGQTALDFTQADTKNVPVSLSSLRGKYVLIDFWASWCGPCRAENPNVVKAYSKFKDKNFEILAVSLDHKKDLWLKAIEKDGLPWIHVSDLKGWNNEVAHAYGVTAVPQNWLIDPNGVVIAKNLRGDQLEKALEQLIK</sequence>
<feature type="chain" id="PRO_5028934263" evidence="5">
    <location>
        <begin position="20"/>
        <end position="376"/>
    </location>
</feature>
<evidence type="ECO:0000256" key="1">
    <source>
        <dbReference type="ARBA" id="ARBA00004196"/>
    </source>
</evidence>
<evidence type="ECO:0000313" key="8">
    <source>
        <dbReference type="Proteomes" id="UP000515344"/>
    </source>
</evidence>
<accession>A0A7G5XKH9</accession>
<keyword evidence="2" id="KW-0201">Cytochrome c-type biogenesis</keyword>
<gene>
    <name evidence="7" type="ORF">H4075_07285</name>
</gene>
<dbReference type="CDD" id="cd02966">
    <property type="entry name" value="TlpA_like_family"/>
    <property type="match status" value="1"/>
</dbReference>
<protein>
    <submittedName>
        <fullName evidence="7">AhpC/TSA family protein</fullName>
    </submittedName>
</protein>
<dbReference type="InterPro" id="IPR000866">
    <property type="entry name" value="AhpC/TSA"/>
</dbReference>
<keyword evidence="4" id="KW-0676">Redox-active center</keyword>
<evidence type="ECO:0000256" key="5">
    <source>
        <dbReference type="SAM" id="SignalP"/>
    </source>
</evidence>
<dbReference type="InterPro" id="IPR050553">
    <property type="entry name" value="Thioredoxin_ResA/DsbE_sf"/>
</dbReference>
<keyword evidence="3" id="KW-1015">Disulfide bond</keyword>
<keyword evidence="8" id="KW-1185">Reference proteome</keyword>
<evidence type="ECO:0000313" key="7">
    <source>
        <dbReference type="EMBL" id="QNA45982.1"/>
    </source>
</evidence>
<comment type="subcellular location">
    <subcellularLocation>
        <location evidence="1">Cell envelope</location>
    </subcellularLocation>
</comment>
<dbReference type="GO" id="GO:0017004">
    <property type="term" value="P:cytochrome complex assembly"/>
    <property type="evidence" value="ECO:0007669"/>
    <property type="project" value="UniProtKB-KW"/>
</dbReference>
<dbReference type="GO" id="GO:0016491">
    <property type="term" value="F:oxidoreductase activity"/>
    <property type="evidence" value="ECO:0007669"/>
    <property type="project" value="InterPro"/>
</dbReference>
<reference evidence="8" key="1">
    <citation type="submission" date="2020-08" db="EMBL/GenBank/DDBJ databases">
        <title>Lacibacter sp. S13-6-6 genome sequencing.</title>
        <authorList>
            <person name="Jin L."/>
        </authorList>
    </citation>
    <scope>NUCLEOTIDE SEQUENCE [LARGE SCALE GENOMIC DNA]</scope>
    <source>
        <strain evidence="8">S13-6-6</strain>
    </source>
</reference>
<feature type="signal peptide" evidence="5">
    <location>
        <begin position="1"/>
        <end position="19"/>
    </location>
</feature>
<feature type="domain" description="Thioredoxin" evidence="6">
    <location>
        <begin position="238"/>
        <end position="376"/>
    </location>
</feature>
<dbReference type="InterPro" id="IPR025380">
    <property type="entry name" value="DUF4369"/>
</dbReference>
<evidence type="ECO:0000259" key="6">
    <source>
        <dbReference type="PROSITE" id="PS51352"/>
    </source>
</evidence>
<dbReference type="GO" id="GO:0030313">
    <property type="term" value="C:cell envelope"/>
    <property type="evidence" value="ECO:0007669"/>
    <property type="project" value="UniProtKB-SubCell"/>
</dbReference>
<keyword evidence="5" id="KW-0732">Signal</keyword>
<dbReference type="EMBL" id="CP060007">
    <property type="protein sequence ID" value="QNA45982.1"/>
    <property type="molecule type" value="Genomic_DNA"/>
</dbReference>
<dbReference type="SUPFAM" id="SSF52833">
    <property type="entry name" value="Thioredoxin-like"/>
    <property type="match status" value="1"/>
</dbReference>
<dbReference type="PROSITE" id="PS00194">
    <property type="entry name" value="THIOREDOXIN_1"/>
    <property type="match status" value="1"/>
</dbReference>
<dbReference type="KEGG" id="lacs:H4075_07285"/>
<dbReference type="RefSeq" id="WP_182805512.1">
    <property type="nucleotide sequence ID" value="NZ_CP060007.1"/>
</dbReference>
<evidence type="ECO:0000256" key="3">
    <source>
        <dbReference type="ARBA" id="ARBA00023157"/>
    </source>
</evidence>
<dbReference type="Proteomes" id="UP000515344">
    <property type="component" value="Chromosome"/>
</dbReference>
<dbReference type="AlphaFoldDB" id="A0A7G5XKH9"/>
<dbReference type="InterPro" id="IPR013766">
    <property type="entry name" value="Thioredoxin_domain"/>
</dbReference>
<organism evidence="7 8">
    <name type="scientific">Lacibacter sediminis</name>
    <dbReference type="NCBI Taxonomy" id="2760713"/>
    <lineage>
        <taxon>Bacteria</taxon>
        <taxon>Pseudomonadati</taxon>
        <taxon>Bacteroidota</taxon>
        <taxon>Chitinophagia</taxon>
        <taxon>Chitinophagales</taxon>
        <taxon>Chitinophagaceae</taxon>
        <taxon>Lacibacter</taxon>
    </lineage>
</organism>
<evidence type="ECO:0000256" key="2">
    <source>
        <dbReference type="ARBA" id="ARBA00022748"/>
    </source>
</evidence>
<dbReference type="InterPro" id="IPR036249">
    <property type="entry name" value="Thioredoxin-like_sf"/>
</dbReference>
<dbReference type="GO" id="GO:0016209">
    <property type="term" value="F:antioxidant activity"/>
    <property type="evidence" value="ECO:0007669"/>
    <property type="project" value="InterPro"/>
</dbReference>
<proteinExistence type="predicted"/>
<dbReference type="PANTHER" id="PTHR42852">
    <property type="entry name" value="THIOL:DISULFIDE INTERCHANGE PROTEIN DSBE"/>
    <property type="match status" value="1"/>
</dbReference>
<dbReference type="InterPro" id="IPR017937">
    <property type="entry name" value="Thioredoxin_CS"/>
</dbReference>